<dbReference type="Proteomes" id="UP000267821">
    <property type="component" value="Unassembled WGS sequence"/>
</dbReference>
<name>A0A3N4M4K3_9PEZI</name>
<dbReference type="AlphaFoldDB" id="A0A3N4M4K3"/>
<sequence>MICFNAYPVVDFFAPTINTIFSCVTEIQSTATNSCLIVYQNNLFLPLQTDPPSCLLLKIYQYRTDNTEGQVTRFSLLEIGTSFYWISFDFKISHYPLINRLLGSLHLFSSMLYQNPINKTTLTSSSRTPNLFSASRIFIFKYKIFCFEFLGLSFGD</sequence>
<reference evidence="1 2" key="1">
    <citation type="journal article" date="2018" name="Nat. Ecol. Evol.">
        <title>Pezizomycetes genomes reveal the molecular basis of ectomycorrhizal truffle lifestyle.</title>
        <authorList>
            <person name="Murat C."/>
            <person name="Payen T."/>
            <person name="Noel B."/>
            <person name="Kuo A."/>
            <person name="Morin E."/>
            <person name="Chen J."/>
            <person name="Kohler A."/>
            <person name="Krizsan K."/>
            <person name="Balestrini R."/>
            <person name="Da Silva C."/>
            <person name="Montanini B."/>
            <person name="Hainaut M."/>
            <person name="Levati E."/>
            <person name="Barry K.W."/>
            <person name="Belfiori B."/>
            <person name="Cichocki N."/>
            <person name="Clum A."/>
            <person name="Dockter R.B."/>
            <person name="Fauchery L."/>
            <person name="Guy J."/>
            <person name="Iotti M."/>
            <person name="Le Tacon F."/>
            <person name="Lindquist E.A."/>
            <person name="Lipzen A."/>
            <person name="Malagnac F."/>
            <person name="Mello A."/>
            <person name="Molinier V."/>
            <person name="Miyauchi S."/>
            <person name="Poulain J."/>
            <person name="Riccioni C."/>
            <person name="Rubini A."/>
            <person name="Sitrit Y."/>
            <person name="Splivallo R."/>
            <person name="Traeger S."/>
            <person name="Wang M."/>
            <person name="Zifcakova L."/>
            <person name="Wipf D."/>
            <person name="Zambonelli A."/>
            <person name="Paolocci F."/>
            <person name="Nowrousian M."/>
            <person name="Ottonello S."/>
            <person name="Baldrian P."/>
            <person name="Spatafora J.W."/>
            <person name="Henrissat B."/>
            <person name="Nagy L.G."/>
            <person name="Aury J.M."/>
            <person name="Wincker P."/>
            <person name="Grigoriev I.V."/>
            <person name="Bonfante P."/>
            <person name="Martin F.M."/>
        </authorList>
    </citation>
    <scope>NUCLEOTIDE SEQUENCE [LARGE SCALE GENOMIC DNA]</scope>
    <source>
        <strain evidence="1 2">ATCC MYA-4762</strain>
    </source>
</reference>
<evidence type="ECO:0000313" key="2">
    <source>
        <dbReference type="Proteomes" id="UP000267821"/>
    </source>
</evidence>
<evidence type="ECO:0000313" key="1">
    <source>
        <dbReference type="EMBL" id="RPB25225.1"/>
    </source>
</evidence>
<proteinExistence type="predicted"/>
<dbReference type="EMBL" id="ML121538">
    <property type="protein sequence ID" value="RPB25225.1"/>
    <property type="molecule type" value="Genomic_DNA"/>
</dbReference>
<organism evidence="1 2">
    <name type="scientific">Terfezia boudieri ATCC MYA-4762</name>
    <dbReference type="NCBI Taxonomy" id="1051890"/>
    <lineage>
        <taxon>Eukaryota</taxon>
        <taxon>Fungi</taxon>
        <taxon>Dikarya</taxon>
        <taxon>Ascomycota</taxon>
        <taxon>Pezizomycotina</taxon>
        <taxon>Pezizomycetes</taxon>
        <taxon>Pezizales</taxon>
        <taxon>Pezizaceae</taxon>
        <taxon>Terfezia</taxon>
    </lineage>
</organism>
<dbReference type="InParanoid" id="A0A3N4M4K3"/>
<gene>
    <name evidence="1" type="ORF">L211DRAFT_105041</name>
</gene>
<protein>
    <submittedName>
        <fullName evidence="1">Uncharacterized protein</fullName>
    </submittedName>
</protein>
<keyword evidence="2" id="KW-1185">Reference proteome</keyword>
<accession>A0A3N4M4K3</accession>